<feature type="compositionally biased region" description="Basic and acidic residues" evidence="2">
    <location>
        <begin position="28"/>
        <end position="38"/>
    </location>
</feature>
<name>A0A6A5Z2P5_9PLEO</name>
<evidence type="ECO:0000313" key="4">
    <source>
        <dbReference type="Proteomes" id="UP000799770"/>
    </source>
</evidence>
<gene>
    <name evidence="3" type="ORF">BDV96DRAFT_647960</name>
</gene>
<proteinExistence type="predicted"/>
<feature type="region of interest" description="Disordered" evidence="2">
    <location>
        <begin position="19"/>
        <end position="38"/>
    </location>
</feature>
<keyword evidence="4" id="KW-1185">Reference proteome</keyword>
<dbReference type="Proteomes" id="UP000799770">
    <property type="component" value="Unassembled WGS sequence"/>
</dbReference>
<keyword evidence="1" id="KW-0175">Coiled coil</keyword>
<organism evidence="3 4">
    <name type="scientific">Lophiotrema nucula</name>
    <dbReference type="NCBI Taxonomy" id="690887"/>
    <lineage>
        <taxon>Eukaryota</taxon>
        <taxon>Fungi</taxon>
        <taxon>Dikarya</taxon>
        <taxon>Ascomycota</taxon>
        <taxon>Pezizomycotina</taxon>
        <taxon>Dothideomycetes</taxon>
        <taxon>Pleosporomycetidae</taxon>
        <taxon>Pleosporales</taxon>
        <taxon>Lophiotremataceae</taxon>
        <taxon>Lophiotrema</taxon>
    </lineage>
</organism>
<accession>A0A6A5Z2P5</accession>
<feature type="compositionally biased region" description="Basic residues" evidence="2">
    <location>
        <begin position="218"/>
        <end position="227"/>
    </location>
</feature>
<protein>
    <submittedName>
        <fullName evidence="3">Uncharacterized protein</fullName>
    </submittedName>
</protein>
<dbReference type="EMBL" id="ML977327">
    <property type="protein sequence ID" value="KAF2113712.1"/>
    <property type="molecule type" value="Genomic_DNA"/>
</dbReference>
<evidence type="ECO:0000256" key="1">
    <source>
        <dbReference type="SAM" id="Coils"/>
    </source>
</evidence>
<sequence length="227" mass="25947">MASPSNASGVALPNTHAITNLGEPTMQPEHHHEAEIDSNRSHKLYDVEKRLFGVCEIVETCRKEVYSVRSELSASEQTYKGAYGDMKHRYDQCAGAYRQLWIQHDKALKELSATTNNNWTLKRDLHDAQLRIIALEEKVQESEKAVSNFEEHLKLKAISEDSAELGYHLEQDSEKTESMTAVHETERQRNDPHPASPKVKNRKKRRGAITSPSDIVGRLRKERKRYG</sequence>
<dbReference type="AlphaFoldDB" id="A0A6A5Z2P5"/>
<reference evidence="3" key="1">
    <citation type="journal article" date="2020" name="Stud. Mycol.">
        <title>101 Dothideomycetes genomes: a test case for predicting lifestyles and emergence of pathogens.</title>
        <authorList>
            <person name="Haridas S."/>
            <person name="Albert R."/>
            <person name="Binder M."/>
            <person name="Bloem J."/>
            <person name="Labutti K."/>
            <person name="Salamov A."/>
            <person name="Andreopoulos B."/>
            <person name="Baker S."/>
            <person name="Barry K."/>
            <person name="Bills G."/>
            <person name="Bluhm B."/>
            <person name="Cannon C."/>
            <person name="Castanera R."/>
            <person name="Culley D."/>
            <person name="Daum C."/>
            <person name="Ezra D."/>
            <person name="Gonzalez J."/>
            <person name="Henrissat B."/>
            <person name="Kuo A."/>
            <person name="Liang C."/>
            <person name="Lipzen A."/>
            <person name="Lutzoni F."/>
            <person name="Magnuson J."/>
            <person name="Mondo S."/>
            <person name="Nolan M."/>
            <person name="Ohm R."/>
            <person name="Pangilinan J."/>
            <person name="Park H.-J."/>
            <person name="Ramirez L."/>
            <person name="Alfaro M."/>
            <person name="Sun H."/>
            <person name="Tritt A."/>
            <person name="Yoshinaga Y."/>
            <person name="Zwiers L.-H."/>
            <person name="Turgeon B."/>
            <person name="Goodwin S."/>
            <person name="Spatafora J."/>
            <person name="Crous P."/>
            <person name="Grigoriev I."/>
        </authorList>
    </citation>
    <scope>NUCLEOTIDE SEQUENCE</scope>
    <source>
        <strain evidence="3">CBS 627.86</strain>
    </source>
</reference>
<feature type="region of interest" description="Disordered" evidence="2">
    <location>
        <begin position="171"/>
        <end position="227"/>
    </location>
</feature>
<feature type="compositionally biased region" description="Basic and acidic residues" evidence="2">
    <location>
        <begin position="171"/>
        <end position="192"/>
    </location>
</feature>
<evidence type="ECO:0000313" key="3">
    <source>
        <dbReference type="EMBL" id="KAF2113712.1"/>
    </source>
</evidence>
<feature type="coiled-coil region" evidence="1">
    <location>
        <begin position="125"/>
        <end position="152"/>
    </location>
</feature>
<evidence type="ECO:0000256" key="2">
    <source>
        <dbReference type="SAM" id="MobiDB-lite"/>
    </source>
</evidence>